<dbReference type="Gene3D" id="1.20.1290.10">
    <property type="entry name" value="AhpD-like"/>
    <property type="match status" value="1"/>
</dbReference>
<dbReference type="AlphaFoldDB" id="A0A1F6VBI9"/>
<gene>
    <name evidence="2" type="ORF">A2W18_09165</name>
</gene>
<evidence type="ECO:0000313" key="3">
    <source>
        <dbReference type="Proteomes" id="UP000179076"/>
    </source>
</evidence>
<dbReference type="PANTHER" id="PTHR34846">
    <property type="entry name" value="4-CARBOXYMUCONOLACTONE DECARBOXYLASE FAMILY PROTEIN (AFU_ORTHOLOGUE AFUA_6G11590)"/>
    <property type="match status" value="1"/>
</dbReference>
<dbReference type="Proteomes" id="UP000179076">
    <property type="component" value="Unassembled WGS sequence"/>
</dbReference>
<evidence type="ECO:0000259" key="1">
    <source>
        <dbReference type="Pfam" id="PF02627"/>
    </source>
</evidence>
<reference evidence="2 3" key="1">
    <citation type="journal article" date="2016" name="Nat. Commun.">
        <title>Thousands of microbial genomes shed light on interconnected biogeochemical processes in an aquifer system.</title>
        <authorList>
            <person name="Anantharaman K."/>
            <person name="Brown C.T."/>
            <person name="Hug L.A."/>
            <person name="Sharon I."/>
            <person name="Castelle C.J."/>
            <person name="Probst A.J."/>
            <person name="Thomas B.C."/>
            <person name="Singh A."/>
            <person name="Wilkins M.J."/>
            <person name="Karaoz U."/>
            <person name="Brodie E.L."/>
            <person name="Williams K.H."/>
            <person name="Hubbard S.S."/>
            <person name="Banfield J.F."/>
        </authorList>
    </citation>
    <scope>NUCLEOTIDE SEQUENCE [LARGE SCALE GENOMIC DNA]</scope>
</reference>
<dbReference type="GO" id="GO:0051920">
    <property type="term" value="F:peroxiredoxin activity"/>
    <property type="evidence" value="ECO:0007669"/>
    <property type="project" value="InterPro"/>
</dbReference>
<proteinExistence type="predicted"/>
<dbReference type="InterPro" id="IPR003779">
    <property type="entry name" value="CMD-like"/>
</dbReference>
<protein>
    <submittedName>
        <fullName evidence="2">Carboxymuconolactone decarboxylase</fullName>
    </submittedName>
</protein>
<organism evidence="2 3">
    <name type="scientific">Candidatus Muproteobacteria bacterium RBG_16_60_9</name>
    <dbReference type="NCBI Taxonomy" id="1817755"/>
    <lineage>
        <taxon>Bacteria</taxon>
        <taxon>Pseudomonadati</taxon>
        <taxon>Pseudomonadota</taxon>
        <taxon>Candidatus Muproteobacteria</taxon>
    </lineage>
</organism>
<dbReference type="InterPro" id="IPR029032">
    <property type="entry name" value="AhpD-like"/>
</dbReference>
<comment type="caution">
    <text evidence="2">The sequence shown here is derived from an EMBL/GenBank/DDBJ whole genome shotgun (WGS) entry which is preliminary data.</text>
</comment>
<evidence type="ECO:0000313" key="2">
    <source>
        <dbReference type="EMBL" id="OGI66929.1"/>
    </source>
</evidence>
<dbReference type="PANTHER" id="PTHR34846:SF11">
    <property type="entry name" value="4-CARBOXYMUCONOLACTONE DECARBOXYLASE FAMILY PROTEIN (AFU_ORTHOLOGUE AFUA_6G11590)"/>
    <property type="match status" value="1"/>
</dbReference>
<dbReference type="EMBL" id="MFSP01000073">
    <property type="protein sequence ID" value="OGI66929.1"/>
    <property type="molecule type" value="Genomic_DNA"/>
</dbReference>
<dbReference type="Pfam" id="PF02627">
    <property type="entry name" value="CMD"/>
    <property type="match status" value="1"/>
</dbReference>
<sequence>MPRIPYFDLAQAPAAITEPLGSRPPLNIYRMLAHATNAAPGFLKLGGALLRESELDPKLRELAILRVGILSGAGYEVHQHKRIAARVGIPADKIDAVATGPDAAVYTALEKLVLRFTDDVVRNVKAADALFRELLAQLNNRQMAELVLTIGFYMMVSRFLENFEVEIEPPGAIK</sequence>
<feature type="domain" description="Carboxymuconolactone decarboxylase-like" evidence="1">
    <location>
        <begin position="41"/>
        <end position="118"/>
    </location>
</feature>
<dbReference type="SUPFAM" id="SSF69118">
    <property type="entry name" value="AhpD-like"/>
    <property type="match status" value="1"/>
</dbReference>
<name>A0A1F6VBI9_9PROT</name>
<accession>A0A1F6VBI9</accession>